<keyword evidence="1" id="KW-1133">Transmembrane helix</keyword>
<sequence>MLEPSSVEDVLSISLLQVAASSKFTEGVGKLIAVVCVVYWLVKGESHKALPSSMGSASRYTTFILPSWGLPLSVVFNNTALIYLGAGLNSIVATLSPVTTAALANLMGRKVAKFAWVGVGMACVGAGVIAWGKLGHGHAGGAVAFGLLFSLASVLLRSIKVVLQDNLLNPTAYAREGSEKQPLQAAMPVDPMHVWALQGLPCVVISVIYAVATEDFFAFARALHVGTSREDESEVRCQYPSRPS</sequence>
<dbReference type="EMBL" id="CAUYUJ010000220">
    <property type="protein sequence ID" value="CAK0789314.1"/>
    <property type="molecule type" value="Genomic_DNA"/>
</dbReference>
<feature type="transmembrane region" description="Helical" evidence="1">
    <location>
        <begin position="90"/>
        <end position="107"/>
    </location>
</feature>
<gene>
    <name evidence="2" type="ORF">PCOR1329_LOCUS933</name>
</gene>
<proteinExistence type="predicted"/>
<dbReference type="Proteomes" id="UP001189429">
    <property type="component" value="Unassembled WGS sequence"/>
</dbReference>
<evidence type="ECO:0000256" key="1">
    <source>
        <dbReference type="SAM" id="Phobius"/>
    </source>
</evidence>
<keyword evidence="1" id="KW-0812">Transmembrane</keyword>
<organism evidence="2 3">
    <name type="scientific">Prorocentrum cordatum</name>
    <dbReference type="NCBI Taxonomy" id="2364126"/>
    <lineage>
        <taxon>Eukaryota</taxon>
        <taxon>Sar</taxon>
        <taxon>Alveolata</taxon>
        <taxon>Dinophyceae</taxon>
        <taxon>Prorocentrales</taxon>
        <taxon>Prorocentraceae</taxon>
        <taxon>Prorocentrum</taxon>
    </lineage>
</organism>
<accession>A0ABN9PAW0</accession>
<keyword evidence="1" id="KW-0472">Membrane</keyword>
<name>A0ABN9PAW0_9DINO</name>
<comment type="caution">
    <text evidence="2">The sequence shown here is derived from an EMBL/GenBank/DDBJ whole genome shotgun (WGS) entry which is preliminary data.</text>
</comment>
<feature type="transmembrane region" description="Helical" evidence="1">
    <location>
        <begin position="138"/>
        <end position="156"/>
    </location>
</feature>
<dbReference type="InterPro" id="IPR037185">
    <property type="entry name" value="EmrE-like"/>
</dbReference>
<evidence type="ECO:0000313" key="2">
    <source>
        <dbReference type="EMBL" id="CAK0789314.1"/>
    </source>
</evidence>
<dbReference type="SUPFAM" id="SSF103481">
    <property type="entry name" value="Multidrug resistance efflux transporter EmrE"/>
    <property type="match status" value="1"/>
</dbReference>
<keyword evidence="3" id="KW-1185">Reference proteome</keyword>
<feature type="transmembrane region" description="Helical" evidence="1">
    <location>
        <begin position="114"/>
        <end position="132"/>
    </location>
</feature>
<evidence type="ECO:0000313" key="3">
    <source>
        <dbReference type="Proteomes" id="UP001189429"/>
    </source>
</evidence>
<reference evidence="2" key="1">
    <citation type="submission" date="2023-10" db="EMBL/GenBank/DDBJ databases">
        <authorList>
            <person name="Chen Y."/>
            <person name="Shah S."/>
            <person name="Dougan E. K."/>
            <person name="Thang M."/>
            <person name="Chan C."/>
        </authorList>
    </citation>
    <scope>NUCLEOTIDE SEQUENCE [LARGE SCALE GENOMIC DNA]</scope>
</reference>
<evidence type="ECO:0008006" key="4">
    <source>
        <dbReference type="Google" id="ProtNLM"/>
    </source>
</evidence>
<protein>
    <recommendedName>
        <fullName evidence="4">Sugar phosphate transporter domain-containing protein</fullName>
    </recommendedName>
</protein>